<sequence>MTPASTHDALVARAAAQLGAGTAPALRKDSSNLFRDRDRQRRPRLDLRELHHVLACDTQAGWVDVEGLASYEQLVDWCLPRGFMPAVVPQLKTITAGGAAAGVGIEATSFRHGLVHDTLLEIEVLLPAGEVVLCTPDNAHSDLFFGFANSYGTLGYALRLRLATIPVQPMVHVTHRRTADAGEFFRLLHDATRGSADFVDGVAFGPGDYVVSSAAFCARAPWHSDYTYMDIYYRSLRERAEDYLSTRDYLWRWDTDWFWCSRNFGAQHPLVRRLLGRRRLNSRTYTRWMRINARWQLTRRLARLRGRYPESVVQDVDIPLDRAPQFLEFLQREIGIAPVWACPLRGELAGGEFPLYRLPAAPLYVNFGFWDTIESPVQLEPGHYNRLVEREVLRLGGIKSLYSDSFFTREEFAAAYGQAQYERLKRRYDPQGRAAHLYDKCVRRA</sequence>
<dbReference type="RefSeq" id="WP_376851618.1">
    <property type="nucleotide sequence ID" value="NZ_JBHSMF010000009.1"/>
</dbReference>
<dbReference type="InterPro" id="IPR036318">
    <property type="entry name" value="FAD-bd_PCMH-like_sf"/>
</dbReference>
<dbReference type="EC" id="1.3.1.72" evidence="2"/>
<proteinExistence type="predicted"/>
<evidence type="ECO:0000256" key="1">
    <source>
        <dbReference type="ARBA" id="ARBA00004167"/>
    </source>
</evidence>
<evidence type="ECO:0000256" key="6">
    <source>
        <dbReference type="ARBA" id="ARBA00022989"/>
    </source>
</evidence>
<evidence type="ECO:0000256" key="3">
    <source>
        <dbReference type="ARBA" id="ARBA00022630"/>
    </source>
</evidence>
<accession>A0ABW0NGB1</accession>
<gene>
    <name evidence="10" type="ORF">ACFPOE_17750</name>
</gene>
<dbReference type="InterPro" id="IPR040165">
    <property type="entry name" value="Diminuto-like"/>
</dbReference>
<evidence type="ECO:0000313" key="11">
    <source>
        <dbReference type="Proteomes" id="UP001596037"/>
    </source>
</evidence>
<evidence type="ECO:0000313" key="10">
    <source>
        <dbReference type="EMBL" id="MFC5499394.1"/>
    </source>
</evidence>
<evidence type="ECO:0000256" key="4">
    <source>
        <dbReference type="ARBA" id="ARBA00022692"/>
    </source>
</evidence>
<dbReference type="PROSITE" id="PS51387">
    <property type="entry name" value="FAD_PCMH"/>
    <property type="match status" value="1"/>
</dbReference>
<name>A0ABW0NGB1_9BURK</name>
<dbReference type="PANTHER" id="PTHR10801">
    <property type="entry name" value="24-DEHYDROCHOLESTEROL REDUCTASE"/>
    <property type="match status" value="1"/>
</dbReference>
<feature type="domain" description="FAD-binding PCMH-type" evidence="9">
    <location>
        <begin position="1"/>
        <end position="167"/>
    </location>
</feature>
<dbReference type="SUPFAM" id="SSF55103">
    <property type="entry name" value="FAD-linked oxidases, C-terminal domain"/>
    <property type="match status" value="1"/>
</dbReference>
<dbReference type="InterPro" id="IPR006094">
    <property type="entry name" value="Oxid_FAD_bind_N"/>
</dbReference>
<evidence type="ECO:0000256" key="5">
    <source>
        <dbReference type="ARBA" id="ARBA00022827"/>
    </source>
</evidence>
<dbReference type="InterPro" id="IPR016169">
    <property type="entry name" value="FAD-bd_PCMH_sub2"/>
</dbReference>
<dbReference type="Gene3D" id="3.30.465.10">
    <property type="match status" value="1"/>
</dbReference>
<dbReference type="EMBL" id="JBHSMF010000009">
    <property type="protein sequence ID" value="MFC5499394.1"/>
    <property type="molecule type" value="Genomic_DNA"/>
</dbReference>
<evidence type="ECO:0000256" key="2">
    <source>
        <dbReference type="ARBA" id="ARBA00012405"/>
    </source>
</evidence>
<dbReference type="InterPro" id="IPR016164">
    <property type="entry name" value="FAD-linked_Oxase-like_C"/>
</dbReference>
<organism evidence="10 11">
    <name type="scientific">Caenimonas terrae</name>
    <dbReference type="NCBI Taxonomy" id="696074"/>
    <lineage>
        <taxon>Bacteria</taxon>
        <taxon>Pseudomonadati</taxon>
        <taxon>Pseudomonadota</taxon>
        <taxon>Betaproteobacteria</taxon>
        <taxon>Burkholderiales</taxon>
        <taxon>Comamonadaceae</taxon>
        <taxon>Caenimonas</taxon>
    </lineage>
</organism>
<keyword evidence="3" id="KW-0285">Flavoprotein</keyword>
<keyword evidence="6" id="KW-1133">Transmembrane helix</keyword>
<keyword evidence="8" id="KW-0472">Membrane</keyword>
<evidence type="ECO:0000256" key="7">
    <source>
        <dbReference type="ARBA" id="ARBA00023002"/>
    </source>
</evidence>
<keyword evidence="7" id="KW-0560">Oxidoreductase</keyword>
<dbReference type="InterPro" id="IPR016166">
    <property type="entry name" value="FAD-bd_PCMH"/>
</dbReference>
<comment type="caution">
    <text evidence="10">The sequence shown here is derived from an EMBL/GenBank/DDBJ whole genome shotgun (WGS) entry which is preliminary data.</text>
</comment>
<dbReference type="Proteomes" id="UP001596037">
    <property type="component" value="Unassembled WGS sequence"/>
</dbReference>
<evidence type="ECO:0000256" key="8">
    <source>
        <dbReference type="ARBA" id="ARBA00023136"/>
    </source>
</evidence>
<comment type="subcellular location">
    <subcellularLocation>
        <location evidence="1">Membrane</location>
        <topology evidence="1">Single-pass membrane protein</topology>
    </subcellularLocation>
</comment>
<keyword evidence="11" id="KW-1185">Reference proteome</keyword>
<dbReference type="Pfam" id="PF01565">
    <property type="entry name" value="FAD_binding_4"/>
    <property type="match status" value="1"/>
</dbReference>
<evidence type="ECO:0000259" key="9">
    <source>
        <dbReference type="PROSITE" id="PS51387"/>
    </source>
</evidence>
<dbReference type="PANTHER" id="PTHR10801:SF0">
    <property type="entry name" value="DELTA(24)-STEROL REDUCTASE"/>
    <property type="match status" value="1"/>
</dbReference>
<keyword evidence="5" id="KW-0274">FAD</keyword>
<keyword evidence="4" id="KW-0812">Transmembrane</keyword>
<dbReference type="SUPFAM" id="SSF56176">
    <property type="entry name" value="FAD-binding/transporter-associated domain-like"/>
    <property type="match status" value="1"/>
</dbReference>
<protein>
    <recommendedName>
        <fullName evidence="2">Delta(24)-sterol reductase</fullName>
        <ecNumber evidence="2">1.3.1.72</ecNumber>
    </recommendedName>
</protein>
<reference evidence="11" key="1">
    <citation type="journal article" date="2019" name="Int. J. Syst. Evol. Microbiol.">
        <title>The Global Catalogue of Microorganisms (GCM) 10K type strain sequencing project: providing services to taxonomists for standard genome sequencing and annotation.</title>
        <authorList>
            <consortium name="The Broad Institute Genomics Platform"/>
            <consortium name="The Broad Institute Genome Sequencing Center for Infectious Disease"/>
            <person name="Wu L."/>
            <person name="Ma J."/>
        </authorList>
    </citation>
    <scope>NUCLEOTIDE SEQUENCE [LARGE SCALE GENOMIC DNA]</scope>
    <source>
        <strain evidence="11">CCUG 57401</strain>
    </source>
</reference>